<name>A0ABU1VQI8_9GAMM</name>
<feature type="domain" description="HTH araC/xylS-type" evidence="4">
    <location>
        <begin position="252"/>
        <end position="348"/>
    </location>
</feature>
<dbReference type="PANTHER" id="PTHR47894">
    <property type="entry name" value="HTH-TYPE TRANSCRIPTIONAL REGULATOR GADX"/>
    <property type="match status" value="1"/>
</dbReference>
<proteinExistence type="predicted"/>
<dbReference type="SUPFAM" id="SSF46689">
    <property type="entry name" value="Homeodomain-like"/>
    <property type="match status" value="1"/>
</dbReference>
<evidence type="ECO:0000259" key="4">
    <source>
        <dbReference type="PROSITE" id="PS01124"/>
    </source>
</evidence>
<dbReference type="SMART" id="SM00342">
    <property type="entry name" value="HTH_ARAC"/>
    <property type="match status" value="1"/>
</dbReference>
<dbReference type="InterPro" id="IPR032687">
    <property type="entry name" value="AraC-type_N"/>
</dbReference>
<dbReference type="Gene3D" id="1.10.10.60">
    <property type="entry name" value="Homeodomain-like"/>
    <property type="match status" value="1"/>
</dbReference>
<dbReference type="Pfam" id="PF12625">
    <property type="entry name" value="Arabinose_bd"/>
    <property type="match status" value="1"/>
</dbReference>
<keyword evidence="3" id="KW-0804">Transcription</keyword>
<dbReference type="RefSeq" id="WP_310054148.1">
    <property type="nucleotide sequence ID" value="NZ_JAVDVW010000002.1"/>
</dbReference>
<dbReference type="PROSITE" id="PS01124">
    <property type="entry name" value="HTH_ARAC_FAMILY_2"/>
    <property type="match status" value="1"/>
</dbReference>
<evidence type="ECO:0000313" key="6">
    <source>
        <dbReference type="Proteomes" id="UP001267878"/>
    </source>
</evidence>
<dbReference type="EMBL" id="JAVDVW010000002">
    <property type="protein sequence ID" value="MDR7099753.1"/>
    <property type="molecule type" value="Genomic_DNA"/>
</dbReference>
<keyword evidence="2" id="KW-0238">DNA-binding</keyword>
<gene>
    <name evidence="5" type="ORF">J2X04_002134</name>
</gene>
<dbReference type="PANTHER" id="PTHR47894:SF1">
    <property type="entry name" value="HTH-TYPE TRANSCRIPTIONAL REGULATOR VQSM"/>
    <property type="match status" value="1"/>
</dbReference>
<organism evidence="5 6">
    <name type="scientific">Agrilutibacter niabensis</name>
    <dbReference type="NCBI Taxonomy" id="380628"/>
    <lineage>
        <taxon>Bacteria</taxon>
        <taxon>Pseudomonadati</taxon>
        <taxon>Pseudomonadota</taxon>
        <taxon>Gammaproteobacteria</taxon>
        <taxon>Lysobacterales</taxon>
        <taxon>Lysobacteraceae</taxon>
        <taxon>Agrilutibacter</taxon>
    </lineage>
</organism>
<dbReference type="InterPro" id="IPR018060">
    <property type="entry name" value="HTH_AraC"/>
</dbReference>
<evidence type="ECO:0000256" key="1">
    <source>
        <dbReference type="ARBA" id="ARBA00023015"/>
    </source>
</evidence>
<evidence type="ECO:0000313" key="5">
    <source>
        <dbReference type="EMBL" id="MDR7099753.1"/>
    </source>
</evidence>
<keyword evidence="1" id="KW-0805">Transcription regulation</keyword>
<sequence length="348" mass="38542">MQEPHSLDTGDPRLNVANIKSTIVAGLVALAHEQGVASEPWFAGLRLGPAQFSLEALPYLSYRQAALVIRRALRSLPGRGHGLVLGGRQDVGSFGLLGLAMLTAPNFAQALRLGIHYAPITGAMVELELEEDRDGVAVIARMRDGSDRSGELEPFLCEELFVSSLRLCRGLLGPGFRPRRVEFAYPAPGYADEYTEAFECEVQFRRERNRVLIDRAWLARMMPAHNPASARQVLALCDAQLSSNRGSSEIVAVVERLLQARIAENPRLVDIAADLHMTERTLRRQLQAAQTSFTSIHDRVRNDSARRLLAESRLSIAQVGMAVGFHDAREFRRAFKRWSGVAPRSLRA</sequence>
<dbReference type="Proteomes" id="UP001267878">
    <property type="component" value="Unassembled WGS sequence"/>
</dbReference>
<evidence type="ECO:0000256" key="2">
    <source>
        <dbReference type="ARBA" id="ARBA00023125"/>
    </source>
</evidence>
<keyword evidence="6" id="KW-1185">Reference proteome</keyword>
<comment type="caution">
    <text evidence="5">The sequence shown here is derived from an EMBL/GenBank/DDBJ whole genome shotgun (WGS) entry which is preliminary data.</text>
</comment>
<accession>A0ABU1VQI8</accession>
<protein>
    <submittedName>
        <fullName evidence="5">AraC-like DNA-binding protein</fullName>
    </submittedName>
</protein>
<dbReference type="InterPro" id="IPR009057">
    <property type="entry name" value="Homeodomain-like_sf"/>
</dbReference>
<evidence type="ECO:0000256" key="3">
    <source>
        <dbReference type="ARBA" id="ARBA00023163"/>
    </source>
</evidence>
<reference evidence="5 6" key="1">
    <citation type="submission" date="2023-07" db="EMBL/GenBank/DDBJ databases">
        <title>Sorghum-associated microbial communities from plants grown in Nebraska, USA.</title>
        <authorList>
            <person name="Schachtman D."/>
        </authorList>
    </citation>
    <scope>NUCLEOTIDE SEQUENCE [LARGE SCALE GENOMIC DNA]</scope>
    <source>
        <strain evidence="5 6">BE187</strain>
    </source>
</reference>
<dbReference type="Pfam" id="PF12833">
    <property type="entry name" value="HTH_18"/>
    <property type="match status" value="1"/>
</dbReference>